<evidence type="ECO:0000313" key="2">
    <source>
        <dbReference type="EMBL" id="MBT2135050.1"/>
    </source>
</evidence>
<dbReference type="InterPro" id="IPR023631">
    <property type="entry name" value="Amidase_dom"/>
</dbReference>
<dbReference type="InterPro" id="IPR052739">
    <property type="entry name" value="FAAH2"/>
</dbReference>
<dbReference type="RefSeq" id="WP_214536639.1">
    <property type="nucleotide sequence ID" value="NZ_JAHFVK010000002.1"/>
</dbReference>
<keyword evidence="3" id="KW-1185">Reference proteome</keyword>
<dbReference type="PANTHER" id="PTHR43372:SF4">
    <property type="entry name" value="FATTY-ACID AMIDE HYDROLASE 2"/>
    <property type="match status" value="1"/>
</dbReference>
<sequence>MINFDSATAQLRLLQDKQISAVELLDSYLVRIERFNPAYNLVVAFDLDRARADAEEIDRRRARGEMLGPLAGLPITIKDSFEVVGMPATCGLEHLRDHRPARDADAVALLREAGAVIFGKTNLPAGASDWQSFNPIYGLSRNPWNPERTVGGSSGGAAAAVAAGFTALELGSDIGGSIRIPAHFCGVFGHKPTYAAVPLRGHIPPPPGMLHQPELGVAGPLARSGADLALLMSVLSTTAKRAPRHERLENFRVGIWMGGDAYRVDGAYRAAIEAFIEDLGQAGARVVPVDLPVDPVDSYETYLRTLFAIVGAPAPHEAAAFEKLADQDETGIAAKLAGYMRATLGDWFALAEKREHLFRAWAGYFTHYDVLLCPAVPVVAFPHMAEGSGVHSDQLFRRITIDGQPAPYLDFTWQGLATVANLPATVMPTGRQVDGLPAGIQIIGPYREDLTSIRFAELAEQVTGGFKVPPELA</sequence>
<dbReference type="InterPro" id="IPR036928">
    <property type="entry name" value="AS_sf"/>
</dbReference>
<dbReference type="Pfam" id="PF01425">
    <property type="entry name" value="Amidase"/>
    <property type="match status" value="1"/>
</dbReference>
<dbReference type="Gene3D" id="3.90.1300.10">
    <property type="entry name" value="Amidase signature (AS) domain"/>
    <property type="match status" value="1"/>
</dbReference>
<dbReference type="GO" id="GO:0004040">
    <property type="term" value="F:amidase activity"/>
    <property type="evidence" value="ECO:0007669"/>
    <property type="project" value="UniProtKB-EC"/>
</dbReference>
<evidence type="ECO:0000259" key="1">
    <source>
        <dbReference type="Pfam" id="PF01425"/>
    </source>
</evidence>
<dbReference type="EC" id="3.5.1.4" evidence="2"/>
<proteinExistence type="predicted"/>
<gene>
    <name evidence="2" type="ORF">KK137_11960</name>
</gene>
<accession>A0ABS5W5M1</accession>
<evidence type="ECO:0000313" key="3">
    <source>
        <dbReference type="Proteomes" id="UP000811255"/>
    </source>
</evidence>
<dbReference type="SUPFAM" id="SSF75304">
    <property type="entry name" value="Amidase signature (AS) enzymes"/>
    <property type="match status" value="1"/>
</dbReference>
<comment type="caution">
    <text evidence="2">The sequence shown here is derived from an EMBL/GenBank/DDBJ whole genome shotgun (WGS) entry which is preliminary data.</text>
</comment>
<feature type="domain" description="Amidase" evidence="1">
    <location>
        <begin position="23"/>
        <end position="449"/>
    </location>
</feature>
<name>A0ABS5W5M1_9SPHN</name>
<keyword evidence="2" id="KW-0378">Hydrolase</keyword>
<dbReference type="PANTHER" id="PTHR43372">
    <property type="entry name" value="FATTY-ACID AMIDE HYDROLASE"/>
    <property type="match status" value="1"/>
</dbReference>
<dbReference type="Proteomes" id="UP000811255">
    <property type="component" value="Unassembled WGS sequence"/>
</dbReference>
<reference evidence="2 3" key="1">
    <citation type="submission" date="2021-05" db="EMBL/GenBank/DDBJ databases">
        <title>Croceibacterium sp. LX-88 genome sequence.</title>
        <authorList>
            <person name="Luo X."/>
        </authorList>
    </citation>
    <scope>NUCLEOTIDE SEQUENCE [LARGE SCALE GENOMIC DNA]</scope>
    <source>
        <strain evidence="2 3">LX-88</strain>
    </source>
</reference>
<dbReference type="EMBL" id="JAHFVK010000002">
    <property type="protein sequence ID" value="MBT2135050.1"/>
    <property type="molecule type" value="Genomic_DNA"/>
</dbReference>
<protein>
    <submittedName>
        <fullName evidence="2">Amidase</fullName>
        <ecNumber evidence="2">3.5.1.4</ecNumber>
    </submittedName>
</protein>
<dbReference type="NCBIfam" id="NF004816">
    <property type="entry name" value="PRK06170.1"/>
    <property type="match status" value="1"/>
</dbReference>
<organism evidence="2 3">
    <name type="scientific">Croceibacterium selenioxidans</name>
    <dbReference type="NCBI Taxonomy" id="2838833"/>
    <lineage>
        <taxon>Bacteria</taxon>
        <taxon>Pseudomonadati</taxon>
        <taxon>Pseudomonadota</taxon>
        <taxon>Alphaproteobacteria</taxon>
        <taxon>Sphingomonadales</taxon>
        <taxon>Erythrobacteraceae</taxon>
        <taxon>Croceibacterium</taxon>
    </lineage>
</organism>